<proteinExistence type="inferred from homology"/>
<evidence type="ECO:0000313" key="10">
    <source>
        <dbReference type="Proteomes" id="UP001140949"/>
    </source>
</evidence>
<dbReference type="AlphaFoldDB" id="A0AAX6G3E2"/>
<evidence type="ECO:0000256" key="1">
    <source>
        <dbReference type="ARBA" id="ARBA00004170"/>
    </source>
</evidence>
<dbReference type="SMART" id="SM00288">
    <property type="entry name" value="VHS"/>
    <property type="match status" value="1"/>
</dbReference>
<dbReference type="PROSITE" id="PS50179">
    <property type="entry name" value="VHS"/>
    <property type="match status" value="1"/>
</dbReference>
<feature type="domain" description="VHS" evidence="7">
    <location>
        <begin position="9"/>
        <end position="138"/>
    </location>
</feature>
<evidence type="ECO:0000256" key="6">
    <source>
        <dbReference type="SAM" id="MobiDB-lite"/>
    </source>
</evidence>
<evidence type="ECO:0000259" key="8">
    <source>
        <dbReference type="PROSITE" id="PS50909"/>
    </source>
</evidence>
<keyword evidence="4" id="KW-0653">Protein transport</keyword>
<feature type="domain" description="GAT" evidence="8">
    <location>
        <begin position="176"/>
        <end position="264"/>
    </location>
</feature>
<dbReference type="SUPFAM" id="SSF89009">
    <property type="entry name" value="GAT-like domain"/>
    <property type="match status" value="1"/>
</dbReference>
<feature type="region of interest" description="Disordered" evidence="6">
    <location>
        <begin position="144"/>
        <end position="177"/>
    </location>
</feature>
<evidence type="ECO:0000256" key="4">
    <source>
        <dbReference type="ARBA" id="ARBA00022927"/>
    </source>
</evidence>
<accession>A0AAX6G3E2</accession>
<comment type="subcellular location">
    <subcellularLocation>
        <location evidence="1">Membrane</location>
        <topology evidence="1">Peripheral membrane protein</topology>
    </subcellularLocation>
</comment>
<dbReference type="GO" id="GO:0005737">
    <property type="term" value="C:cytoplasm"/>
    <property type="evidence" value="ECO:0007669"/>
    <property type="project" value="UniProtKB-ARBA"/>
</dbReference>
<evidence type="ECO:0000256" key="3">
    <source>
        <dbReference type="ARBA" id="ARBA00022448"/>
    </source>
</evidence>
<dbReference type="InterPro" id="IPR038425">
    <property type="entry name" value="GAT_sf"/>
</dbReference>
<gene>
    <name evidence="9" type="ORF">M6B38_385175</name>
</gene>
<dbReference type="Proteomes" id="UP001140949">
    <property type="component" value="Unassembled WGS sequence"/>
</dbReference>
<evidence type="ECO:0000259" key="7">
    <source>
        <dbReference type="PROSITE" id="PS50179"/>
    </source>
</evidence>
<feature type="compositionally biased region" description="Polar residues" evidence="6">
    <location>
        <begin position="551"/>
        <end position="565"/>
    </location>
</feature>
<evidence type="ECO:0000313" key="9">
    <source>
        <dbReference type="EMBL" id="KAJ6823150.1"/>
    </source>
</evidence>
<dbReference type="InterPro" id="IPR044836">
    <property type="entry name" value="TOL_plant"/>
</dbReference>
<dbReference type="GO" id="GO:0035091">
    <property type="term" value="F:phosphatidylinositol binding"/>
    <property type="evidence" value="ECO:0007669"/>
    <property type="project" value="InterPro"/>
</dbReference>
<dbReference type="PROSITE" id="PS50909">
    <property type="entry name" value="GAT"/>
    <property type="match status" value="1"/>
</dbReference>
<dbReference type="Gene3D" id="1.25.40.90">
    <property type="match status" value="1"/>
</dbReference>
<feature type="region of interest" description="Disordered" evidence="6">
    <location>
        <begin position="542"/>
        <end position="569"/>
    </location>
</feature>
<evidence type="ECO:0000256" key="2">
    <source>
        <dbReference type="ARBA" id="ARBA00007708"/>
    </source>
</evidence>
<dbReference type="InterPro" id="IPR004152">
    <property type="entry name" value="GAT_dom"/>
</dbReference>
<dbReference type="GO" id="GO:0016020">
    <property type="term" value="C:membrane"/>
    <property type="evidence" value="ECO:0007669"/>
    <property type="project" value="UniProtKB-SubCell"/>
</dbReference>
<dbReference type="GO" id="GO:0043328">
    <property type="term" value="P:protein transport to vacuole involved in ubiquitin-dependent protein catabolic process via the multivesicular body sorting pathway"/>
    <property type="evidence" value="ECO:0007669"/>
    <property type="project" value="InterPro"/>
</dbReference>
<dbReference type="CDD" id="cd03561">
    <property type="entry name" value="VHS"/>
    <property type="match status" value="1"/>
</dbReference>
<dbReference type="PANTHER" id="PTHR45898">
    <property type="entry name" value="TOM1-LIKE PROTEIN"/>
    <property type="match status" value="1"/>
</dbReference>
<feature type="compositionally biased region" description="Low complexity" evidence="6">
    <location>
        <begin position="288"/>
        <end position="309"/>
    </location>
</feature>
<organism evidence="9 10">
    <name type="scientific">Iris pallida</name>
    <name type="common">Sweet iris</name>
    <dbReference type="NCBI Taxonomy" id="29817"/>
    <lineage>
        <taxon>Eukaryota</taxon>
        <taxon>Viridiplantae</taxon>
        <taxon>Streptophyta</taxon>
        <taxon>Embryophyta</taxon>
        <taxon>Tracheophyta</taxon>
        <taxon>Spermatophyta</taxon>
        <taxon>Magnoliopsida</taxon>
        <taxon>Liliopsida</taxon>
        <taxon>Asparagales</taxon>
        <taxon>Iridaceae</taxon>
        <taxon>Iridoideae</taxon>
        <taxon>Irideae</taxon>
        <taxon>Iris</taxon>
    </lineage>
</organism>
<keyword evidence="5" id="KW-0472">Membrane</keyword>
<feature type="region of interest" description="Disordered" evidence="6">
    <location>
        <begin position="283"/>
        <end position="326"/>
    </location>
</feature>
<dbReference type="GO" id="GO:0043130">
    <property type="term" value="F:ubiquitin binding"/>
    <property type="evidence" value="ECO:0007669"/>
    <property type="project" value="InterPro"/>
</dbReference>
<dbReference type="InterPro" id="IPR002014">
    <property type="entry name" value="VHS_dom"/>
</dbReference>
<dbReference type="Pfam" id="PF00790">
    <property type="entry name" value="VHS"/>
    <property type="match status" value="1"/>
</dbReference>
<dbReference type="CDD" id="cd14231">
    <property type="entry name" value="GAT_GGA-like_plant"/>
    <property type="match status" value="1"/>
</dbReference>
<evidence type="ECO:0000256" key="5">
    <source>
        <dbReference type="ARBA" id="ARBA00023136"/>
    </source>
</evidence>
<dbReference type="PANTHER" id="PTHR45898:SF4">
    <property type="entry name" value="TARGET OF MYB PROTEIN 1"/>
    <property type="match status" value="1"/>
</dbReference>
<reference evidence="9" key="1">
    <citation type="journal article" date="2023" name="GigaByte">
        <title>Genome assembly of the bearded iris, Iris pallida Lam.</title>
        <authorList>
            <person name="Bruccoleri R.E."/>
            <person name="Oakeley E.J."/>
            <person name="Faust A.M.E."/>
            <person name="Altorfer M."/>
            <person name="Dessus-Babus S."/>
            <person name="Burckhardt D."/>
            <person name="Oertli M."/>
            <person name="Naumann U."/>
            <person name="Petersen F."/>
            <person name="Wong J."/>
        </authorList>
    </citation>
    <scope>NUCLEOTIDE SEQUENCE</scope>
    <source>
        <strain evidence="9">GSM-AAB239-AS_SAM_17_03QT</strain>
    </source>
</reference>
<keyword evidence="3" id="KW-0813">Transport</keyword>
<dbReference type="FunFam" id="1.25.40.90:FF:000028">
    <property type="entry name" value="TOM1-like protein 2"/>
    <property type="match status" value="1"/>
</dbReference>
<sequence>MAGSLVDRATTDMLIGPDWAMNLEICDMLNHDPGQAKDVVKGIKKRIGHKNPKVQLLALTLLETIIKNCSDIVHMHVAERDVPHEMAKIVKKKPDFHVKEKILVLIDTWQDAFGGPRARYPQYYAAYQELLRAGVVFPKRPERSAPIFTPPHSKHLSTYHQTSKRHESKDSLDGSEVPSMSLTEMQNARGIMVVLSDMLSALDPEDKEGIKQEVILDLVQQCRTFRQKLVHLVNSTSDEDLLCEGLALNDDLQEVVAKYDAIVTGIPVVREKPRTLQALVEVDDPADTNKYQSSNTSTSTQNPLQQLLLPAPPSSNGPVDLLSGEDLNAPAAENPLALVPASEAGSNSAIEHNMFALSDMFSQSNGFPQYEHTACSQEAHLNQANPNSQVSLGTTPQEQSLDGANYHDLPPPPWETQLDQSSEVTCTETQPMQGSFPGGGMYPQMMQGSHFGGMDPGWMQGNGVMYASPFLNSQQPGMYLSQTPSSQSPGVAYSQPMQGGHSTGYNAYEAHFYDQRPPYPTYTGPNEMSQGMYGLSVQDGSTYMNAGPSHQMPNPTYVQQKSTKPSKPEDMLFCDLVNMAKSKQNKPTVS</sequence>
<comment type="similarity">
    <text evidence="2">Belongs to the TOM1 family.</text>
</comment>
<protein>
    <submittedName>
        <fullName evidence="9">Target of Myb protein 1-like</fullName>
    </submittedName>
</protein>
<name>A0AAX6G3E2_IRIPA</name>
<dbReference type="Gene3D" id="1.20.58.160">
    <property type="match status" value="1"/>
</dbReference>
<reference evidence="9" key="2">
    <citation type="submission" date="2023-04" db="EMBL/GenBank/DDBJ databases">
        <authorList>
            <person name="Bruccoleri R.E."/>
            <person name="Oakeley E.J."/>
            <person name="Faust A.-M."/>
            <person name="Dessus-Babus S."/>
            <person name="Altorfer M."/>
            <person name="Burckhardt D."/>
            <person name="Oertli M."/>
            <person name="Naumann U."/>
            <person name="Petersen F."/>
            <person name="Wong J."/>
        </authorList>
    </citation>
    <scope>NUCLEOTIDE SEQUENCE</scope>
    <source>
        <strain evidence="9">GSM-AAB239-AS_SAM_17_03QT</strain>
        <tissue evidence="9">Leaf</tissue>
    </source>
</reference>
<dbReference type="SUPFAM" id="SSF48464">
    <property type="entry name" value="ENTH/VHS domain"/>
    <property type="match status" value="1"/>
</dbReference>
<keyword evidence="10" id="KW-1185">Reference proteome</keyword>
<comment type="caution">
    <text evidence="9">The sequence shown here is derived from an EMBL/GenBank/DDBJ whole genome shotgun (WGS) entry which is preliminary data.</text>
</comment>
<dbReference type="EMBL" id="JANAVB010023599">
    <property type="protein sequence ID" value="KAJ6823150.1"/>
    <property type="molecule type" value="Genomic_DNA"/>
</dbReference>
<dbReference type="InterPro" id="IPR008942">
    <property type="entry name" value="ENTH_VHS"/>
</dbReference>
<dbReference type="Pfam" id="PF03127">
    <property type="entry name" value="GAT"/>
    <property type="match status" value="1"/>
</dbReference>